<comment type="subcellular location">
    <subcellularLocation>
        <location evidence="1">Membrane</location>
        <topology evidence="1">Multi-pass membrane protein</topology>
    </subcellularLocation>
</comment>
<dbReference type="AlphaFoldDB" id="A0A1S8KZG2"/>
<gene>
    <name evidence="6" type="primary">eamA</name>
    <name evidence="6" type="ORF">CROST_041340</name>
</gene>
<evidence type="ECO:0000313" key="6">
    <source>
        <dbReference type="EMBL" id="URZ13368.1"/>
    </source>
</evidence>
<proteinExistence type="inferred from homology"/>
<dbReference type="Pfam" id="PF00892">
    <property type="entry name" value="EamA"/>
    <property type="match status" value="2"/>
</dbReference>
<dbReference type="Proteomes" id="UP000190951">
    <property type="component" value="Chromosome"/>
</dbReference>
<protein>
    <submittedName>
        <fullName evidence="6">Amino-acid metabolite efflux pump</fullName>
    </submittedName>
</protein>
<evidence type="ECO:0000256" key="3">
    <source>
        <dbReference type="ARBA" id="ARBA00022692"/>
    </source>
</evidence>
<dbReference type="KEGG" id="crw:CROST_041340"/>
<dbReference type="SUPFAM" id="SSF103481">
    <property type="entry name" value="Multidrug resistance efflux transporter EmrE"/>
    <property type="match status" value="2"/>
</dbReference>
<evidence type="ECO:0000256" key="1">
    <source>
        <dbReference type="ARBA" id="ARBA00004141"/>
    </source>
</evidence>
<evidence type="ECO:0000256" key="5">
    <source>
        <dbReference type="ARBA" id="ARBA00023136"/>
    </source>
</evidence>
<dbReference type="PANTHER" id="PTHR32322:SF9">
    <property type="entry name" value="AMINO-ACID METABOLITE EFFLUX PUMP-RELATED"/>
    <property type="match status" value="1"/>
</dbReference>
<comment type="similarity">
    <text evidence="2">Belongs to the EamA transporter family.</text>
</comment>
<dbReference type="PANTHER" id="PTHR32322">
    <property type="entry name" value="INNER MEMBRANE TRANSPORTER"/>
    <property type="match status" value="1"/>
</dbReference>
<keyword evidence="4" id="KW-1133">Transmembrane helix</keyword>
<dbReference type="GO" id="GO:0016020">
    <property type="term" value="C:membrane"/>
    <property type="evidence" value="ECO:0007669"/>
    <property type="project" value="UniProtKB-SubCell"/>
</dbReference>
<reference evidence="6 7" key="1">
    <citation type="submission" date="2022-04" db="EMBL/GenBank/DDBJ databases">
        <title>Genome sequence of C. roseum typestrain.</title>
        <authorList>
            <person name="Poehlein A."/>
            <person name="Schoch T."/>
            <person name="Duerre P."/>
            <person name="Daniel R."/>
        </authorList>
    </citation>
    <scope>NUCLEOTIDE SEQUENCE [LARGE SCALE GENOMIC DNA]</scope>
    <source>
        <strain evidence="6 7">DSM 7320</strain>
    </source>
</reference>
<organism evidence="6 7">
    <name type="scientific">Clostridium felsineum</name>
    <dbReference type="NCBI Taxonomy" id="36839"/>
    <lineage>
        <taxon>Bacteria</taxon>
        <taxon>Bacillati</taxon>
        <taxon>Bacillota</taxon>
        <taxon>Clostridia</taxon>
        <taxon>Eubacteriales</taxon>
        <taxon>Clostridiaceae</taxon>
        <taxon>Clostridium</taxon>
    </lineage>
</organism>
<name>A0A1S8KZG2_9CLOT</name>
<evidence type="ECO:0000256" key="2">
    <source>
        <dbReference type="ARBA" id="ARBA00007362"/>
    </source>
</evidence>
<dbReference type="InterPro" id="IPR000620">
    <property type="entry name" value="EamA_dom"/>
</dbReference>
<keyword evidence="7" id="KW-1185">Reference proteome</keyword>
<evidence type="ECO:0000256" key="4">
    <source>
        <dbReference type="ARBA" id="ARBA00022989"/>
    </source>
</evidence>
<dbReference type="InterPro" id="IPR050638">
    <property type="entry name" value="AA-Vitamin_Transporters"/>
</dbReference>
<evidence type="ECO:0000313" key="7">
    <source>
        <dbReference type="Proteomes" id="UP000190951"/>
    </source>
</evidence>
<accession>A0A1S8KZG2</accession>
<dbReference type="InterPro" id="IPR037185">
    <property type="entry name" value="EmrE-like"/>
</dbReference>
<keyword evidence="3" id="KW-0812">Transmembrane</keyword>
<dbReference type="RefSeq" id="WP_139356006.1">
    <property type="nucleotide sequence ID" value="NZ_CP096983.1"/>
</dbReference>
<sequence>MTIRDIIIAIAIIIIWGINFIVIKMGLQNMPPLLLASLRFLAATIPAIFFLPRPKLKWTRLIALGMTLDVGQFAFLFIGIKLGMSAGMASLVIQTQVFFTLVMATLILKERFYLNNLIGIILSISGVVIIGFFQGSNISVVGFLLTLAAAFSWGIGNIIMCKCTNKDEPFTMLSLVVWASAVAIIPLTLLSWFIEGPASWKAAWHSLNTTSLFSIVYLAYLATIFAYSMWGKLLSKYSATVVSPFALLVPVVGMSSSFLLLGDHFSFLQILGAALVMIGLLINLLGTKLFKKTKIA</sequence>
<dbReference type="EMBL" id="CP096983">
    <property type="protein sequence ID" value="URZ13368.1"/>
    <property type="molecule type" value="Genomic_DNA"/>
</dbReference>
<keyword evidence="5" id="KW-0472">Membrane</keyword>